<dbReference type="AlphaFoldDB" id="A0AAV0W6F6"/>
<evidence type="ECO:0000313" key="2">
    <source>
        <dbReference type="Proteomes" id="UP001160148"/>
    </source>
</evidence>
<evidence type="ECO:0000313" key="1">
    <source>
        <dbReference type="EMBL" id="CAI6351339.1"/>
    </source>
</evidence>
<dbReference type="PANTHER" id="PTHR35385">
    <property type="entry name" value="PROTEIN B, PUTATIVE-RELATED-RELATED"/>
    <property type="match status" value="1"/>
</dbReference>
<organism evidence="1 2">
    <name type="scientific">Macrosiphum euphorbiae</name>
    <name type="common">potato aphid</name>
    <dbReference type="NCBI Taxonomy" id="13131"/>
    <lineage>
        <taxon>Eukaryota</taxon>
        <taxon>Metazoa</taxon>
        <taxon>Ecdysozoa</taxon>
        <taxon>Arthropoda</taxon>
        <taxon>Hexapoda</taxon>
        <taxon>Insecta</taxon>
        <taxon>Pterygota</taxon>
        <taxon>Neoptera</taxon>
        <taxon>Paraneoptera</taxon>
        <taxon>Hemiptera</taxon>
        <taxon>Sternorrhyncha</taxon>
        <taxon>Aphidomorpha</taxon>
        <taxon>Aphidoidea</taxon>
        <taxon>Aphididae</taxon>
        <taxon>Macrosiphini</taxon>
        <taxon>Macrosiphum</taxon>
    </lineage>
</organism>
<protein>
    <submittedName>
        <fullName evidence="1">Uncharacterized protein</fullName>
    </submittedName>
</protein>
<name>A0AAV0W6F6_9HEMI</name>
<sequence>MFQVNEVEPNVFRANLLNENDINSYIQLHSIQTKTSWCIFSSKQSTRYVCRKVFVCHHSAFQKKNIKENVKGKSKNTNCLAKIDITIKLTTKDTCKKDPYVKDGLPAIITFTNAHNHTLTSGEALSFLRPTDDIRCMFNGYFTSGLGISESIKIHEEKVELKYGINSTELANAHVNPKYRTVRYWYDEWKKIHLGPQNGDGVFQVSIWNNTFIYY</sequence>
<comment type="caution">
    <text evidence="1">The sequence shown here is derived from an EMBL/GenBank/DDBJ whole genome shotgun (WGS) entry which is preliminary data.</text>
</comment>
<dbReference type="Proteomes" id="UP001160148">
    <property type="component" value="Unassembled WGS sequence"/>
</dbReference>
<dbReference type="PANTHER" id="PTHR35385:SF2">
    <property type="entry name" value="PROTEIN B, PUTATIVE-RELATED"/>
    <property type="match status" value="1"/>
</dbReference>
<gene>
    <name evidence="1" type="ORF">MEUPH1_LOCUS7694</name>
</gene>
<dbReference type="EMBL" id="CARXXK010000001">
    <property type="protein sequence ID" value="CAI6351339.1"/>
    <property type="molecule type" value="Genomic_DNA"/>
</dbReference>
<accession>A0AAV0W6F6</accession>
<reference evidence="1 2" key="1">
    <citation type="submission" date="2023-01" db="EMBL/GenBank/DDBJ databases">
        <authorList>
            <person name="Whitehead M."/>
        </authorList>
    </citation>
    <scope>NUCLEOTIDE SEQUENCE [LARGE SCALE GENOMIC DNA]</scope>
</reference>
<proteinExistence type="predicted"/>
<keyword evidence="2" id="KW-1185">Reference proteome</keyword>